<proteinExistence type="predicted"/>
<dbReference type="InterPro" id="IPR015421">
    <property type="entry name" value="PyrdxlP-dep_Trfase_major"/>
</dbReference>
<comment type="caution">
    <text evidence="1">The sequence shown here is derived from an EMBL/GenBank/DDBJ whole genome shotgun (WGS) entry which is preliminary data.</text>
</comment>
<dbReference type="Gene3D" id="3.40.640.10">
    <property type="entry name" value="Type I PLP-dependent aspartate aminotransferase-like (Major domain)"/>
    <property type="match status" value="1"/>
</dbReference>
<dbReference type="SUPFAM" id="SSF53383">
    <property type="entry name" value="PLP-dependent transferases"/>
    <property type="match status" value="1"/>
</dbReference>
<dbReference type="Proteomes" id="UP001165060">
    <property type="component" value="Unassembled WGS sequence"/>
</dbReference>
<protein>
    <submittedName>
        <fullName evidence="1">Uncharacterized protein</fullName>
    </submittedName>
</protein>
<dbReference type="EMBL" id="BRYB01006228">
    <property type="protein sequence ID" value="GMI52577.1"/>
    <property type="molecule type" value="Genomic_DNA"/>
</dbReference>
<dbReference type="PIRSF" id="PIRSF000390">
    <property type="entry name" value="PLP_StrS"/>
    <property type="match status" value="1"/>
</dbReference>
<dbReference type="PANTHER" id="PTHR30244">
    <property type="entry name" value="TRANSAMINASE"/>
    <property type="match status" value="1"/>
</dbReference>
<dbReference type="PANTHER" id="PTHR30244:SF34">
    <property type="entry name" value="DTDP-4-AMINO-4,6-DIDEOXYGALACTOSE TRANSAMINASE"/>
    <property type="match status" value="1"/>
</dbReference>
<keyword evidence="2" id="KW-1185">Reference proteome</keyword>
<organism evidence="1 2">
    <name type="scientific">Tetraparma gracilis</name>
    <dbReference type="NCBI Taxonomy" id="2962635"/>
    <lineage>
        <taxon>Eukaryota</taxon>
        <taxon>Sar</taxon>
        <taxon>Stramenopiles</taxon>
        <taxon>Ochrophyta</taxon>
        <taxon>Bolidophyceae</taxon>
        <taxon>Parmales</taxon>
        <taxon>Triparmaceae</taxon>
        <taxon>Tetraparma</taxon>
    </lineage>
</organism>
<dbReference type="InterPro" id="IPR000653">
    <property type="entry name" value="DegT/StrS_aminotransferase"/>
</dbReference>
<dbReference type="InterPro" id="IPR015424">
    <property type="entry name" value="PyrdxlP-dep_Trfase"/>
</dbReference>
<evidence type="ECO:0000313" key="2">
    <source>
        <dbReference type="Proteomes" id="UP001165060"/>
    </source>
</evidence>
<sequence length="419" mass="45152">MLRSVAALTRLPSSLPSLGRPDNLPPASLAAAAEALTSARLHRYQHDDPAASRVAQLEVAFAALARRRYCCAVNSCGSAMFLALRALEVPQGAPVLVNAHTLTPVPSAIVHAGARPVLVEADAMGLADLGDLETKMKSSGAAFLLLSHMRGRVCDMDEVVRLCGEHGVLLIEDCAHALGSTWAGRPCGEFGAVAVFSCQTNKLINGGEGGLLVTDMEEVAARTILMSGSYGHWVTFHPLLPPRELMDSLHDTTPNFSMRMSELTAAVVTPQLAMLDAKVAKLNRVYRQLEAGIGEIDGVSVPPRLSKEGLVGSSLQFELGAELAGLSEATCQEFLDEMQVRGVKVAWFGRGQWLGFTSTFRHWQYIEGGEALPKTEQMQRFLIDVPLYHTLTWNRSTSDRVCDVIKAALSKVFGSTTTQ</sequence>
<reference evidence="1 2" key="1">
    <citation type="journal article" date="2023" name="Commun. Biol.">
        <title>Genome analysis of Parmales, the sister group of diatoms, reveals the evolutionary specialization of diatoms from phago-mixotrophs to photoautotrophs.</title>
        <authorList>
            <person name="Ban H."/>
            <person name="Sato S."/>
            <person name="Yoshikawa S."/>
            <person name="Yamada K."/>
            <person name="Nakamura Y."/>
            <person name="Ichinomiya M."/>
            <person name="Sato N."/>
            <person name="Blanc-Mathieu R."/>
            <person name="Endo H."/>
            <person name="Kuwata A."/>
            <person name="Ogata H."/>
        </authorList>
    </citation>
    <scope>NUCLEOTIDE SEQUENCE [LARGE SCALE GENOMIC DNA]</scope>
</reference>
<dbReference type="Gene3D" id="3.90.1150.10">
    <property type="entry name" value="Aspartate Aminotransferase, domain 1"/>
    <property type="match status" value="1"/>
</dbReference>
<accession>A0ABQ6NAD6</accession>
<evidence type="ECO:0000313" key="1">
    <source>
        <dbReference type="EMBL" id="GMI52577.1"/>
    </source>
</evidence>
<dbReference type="Pfam" id="PF01041">
    <property type="entry name" value="DegT_DnrJ_EryC1"/>
    <property type="match status" value="1"/>
</dbReference>
<dbReference type="InterPro" id="IPR015422">
    <property type="entry name" value="PyrdxlP-dep_Trfase_small"/>
</dbReference>
<name>A0ABQ6NAD6_9STRA</name>
<gene>
    <name evidence="1" type="ORF">TeGR_g165</name>
</gene>